<accession>A0ABS8YQX3</accession>
<keyword evidence="7" id="KW-1185">Reference proteome</keyword>
<evidence type="ECO:0000256" key="3">
    <source>
        <dbReference type="ARBA" id="ARBA00022989"/>
    </source>
</evidence>
<protein>
    <submittedName>
        <fullName evidence="6">CvpA family protein</fullName>
    </submittedName>
</protein>
<name>A0ABS8YQX3_9BACL</name>
<dbReference type="EMBL" id="JAJNBZ010000023">
    <property type="protein sequence ID" value="MCE5171999.1"/>
    <property type="molecule type" value="Genomic_DNA"/>
</dbReference>
<keyword evidence="2 5" id="KW-0812">Transmembrane</keyword>
<feature type="transmembrane region" description="Helical" evidence="5">
    <location>
        <begin position="12"/>
        <end position="38"/>
    </location>
</feature>
<dbReference type="PANTHER" id="PTHR37306">
    <property type="entry name" value="COLICIN V PRODUCTION PROTEIN"/>
    <property type="match status" value="1"/>
</dbReference>
<evidence type="ECO:0000256" key="2">
    <source>
        <dbReference type="ARBA" id="ARBA00022692"/>
    </source>
</evidence>
<proteinExistence type="predicted"/>
<dbReference type="PANTHER" id="PTHR37306:SF1">
    <property type="entry name" value="COLICIN V PRODUCTION PROTEIN"/>
    <property type="match status" value="1"/>
</dbReference>
<gene>
    <name evidence="6" type="ORF">LQV63_22205</name>
</gene>
<dbReference type="RefSeq" id="WP_019421768.1">
    <property type="nucleotide sequence ID" value="NZ_JAJNBZ010000023.1"/>
</dbReference>
<evidence type="ECO:0000256" key="1">
    <source>
        <dbReference type="ARBA" id="ARBA00004141"/>
    </source>
</evidence>
<evidence type="ECO:0000313" key="6">
    <source>
        <dbReference type="EMBL" id="MCE5171999.1"/>
    </source>
</evidence>
<feature type="transmembrane region" description="Helical" evidence="5">
    <location>
        <begin position="50"/>
        <end position="67"/>
    </location>
</feature>
<dbReference type="InterPro" id="IPR003825">
    <property type="entry name" value="Colicin-V_CvpA"/>
</dbReference>
<feature type="transmembrane region" description="Helical" evidence="5">
    <location>
        <begin position="107"/>
        <end position="127"/>
    </location>
</feature>
<sequence length="206" mass="23328">MLQEITMFFDNLWNGIVAGIMAWNALDYIVAVTAMICIAWGAKRGLKAQALSLFGYIVAFIVASRFYDYFIPWVKKRLFTTSNQAASPQPPADGSGSILSSELMDTVHAVIAFALLFFFVLAGLWLIRFAWSKFTASRPIRTVDRLTGAVLGLIQFVFLWCILYVLLRAWPAGYIRTWVEASVWVDKTGQWIPDVMVEAVKWAQWL</sequence>
<organism evidence="6 7">
    <name type="scientific">Paenibacillus profundus</name>
    <dbReference type="NCBI Taxonomy" id="1173085"/>
    <lineage>
        <taxon>Bacteria</taxon>
        <taxon>Bacillati</taxon>
        <taxon>Bacillota</taxon>
        <taxon>Bacilli</taxon>
        <taxon>Bacillales</taxon>
        <taxon>Paenibacillaceae</taxon>
        <taxon>Paenibacillus</taxon>
    </lineage>
</organism>
<evidence type="ECO:0000313" key="7">
    <source>
        <dbReference type="Proteomes" id="UP001199916"/>
    </source>
</evidence>
<dbReference type="Pfam" id="PF02674">
    <property type="entry name" value="Colicin_V"/>
    <property type="match status" value="1"/>
</dbReference>
<comment type="caution">
    <text evidence="6">The sequence shown here is derived from an EMBL/GenBank/DDBJ whole genome shotgun (WGS) entry which is preliminary data.</text>
</comment>
<dbReference type="Proteomes" id="UP001199916">
    <property type="component" value="Unassembled WGS sequence"/>
</dbReference>
<evidence type="ECO:0000256" key="4">
    <source>
        <dbReference type="ARBA" id="ARBA00023136"/>
    </source>
</evidence>
<comment type="subcellular location">
    <subcellularLocation>
        <location evidence="1">Membrane</location>
        <topology evidence="1">Multi-pass membrane protein</topology>
    </subcellularLocation>
</comment>
<feature type="transmembrane region" description="Helical" evidence="5">
    <location>
        <begin position="148"/>
        <end position="167"/>
    </location>
</feature>
<reference evidence="6 7" key="1">
    <citation type="submission" date="2021-11" db="EMBL/GenBank/DDBJ databases">
        <title>Draft genome sequence of Paenibacillus profundus YoMME, a new Gram-positive bacteria with exoelectrogenic properties.</title>
        <authorList>
            <person name="Hubenova Y."/>
            <person name="Hubenova E."/>
            <person name="Manasiev Y."/>
            <person name="Peykov S."/>
            <person name="Mitov M."/>
        </authorList>
    </citation>
    <scope>NUCLEOTIDE SEQUENCE [LARGE SCALE GENOMIC DNA]</scope>
    <source>
        <strain evidence="6 7">YoMME</strain>
    </source>
</reference>
<keyword evidence="4 5" id="KW-0472">Membrane</keyword>
<evidence type="ECO:0000256" key="5">
    <source>
        <dbReference type="SAM" id="Phobius"/>
    </source>
</evidence>
<keyword evidence="3 5" id="KW-1133">Transmembrane helix</keyword>